<dbReference type="GO" id="GO:0005737">
    <property type="term" value="C:cytoplasm"/>
    <property type="evidence" value="ECO:0007669"/>
    <property type="project" value="UniProtKB-SubCell"/>
</dbReference>
<gene>
    <name evidence="6" type="ORF">SAMN05216323_102610</name>
</gene>
<evidence type="ECO:0000256" key="3">
    <source>
        <dbReference type="ARBA" id="ARBA00018111"/>
    </source>
</evidence>
<dbReference type="Pfam" id="PF02631">
    <property type="entry name" value="RecX_HTH2"/>
    <property type="match status" value="1"/>
</dbReference>
<dbReference type="EMBL" id="FMYP01000026">
    <property type="protein sequence ID" value="SDC32714.1"/>
    <property type="molecule type" value="Genomic_DNA"/>
</dbReference>
<dbReference type="PANTHER" id="PTHR33602:SF1">
    <property type="entry name" value="REGULATORY PROTEIN RECX FAMILY PROTEIN"/>
    <property type="match status" value="1"/>
</dbReference>
<dbReference type="Gene3D" id="1.10.10.10">
    <property type="entry name" value="Winged helix-like DNA-binding domain superfamily/Winged helix DNA-binding domain"/>
    <property type="match status" value="1"/>
</dbReference>
<proteinExistence type="inferred from homology"/>
<organism evidence="6 7">
    <name type="scientific">Williamwhitmania taraxaci</name>
    <dbReference type="NCBI Taxonomy" id="1640674"/>
    <lineage>
        <taxon>Bacteria</taxon>
        <taxon>Pseudomonadati</taxon>
        <taxon>Bacteroidota</taxon>
        <taxon>Bacteroidia</taxon>
        <taxon>Bacteroidales</taxon>
        <taxon>Williamwhitmaniaceae</taxon>
        <taxon>Williamwhitmania</taxon>
    </lineage>
</organism>
<keyword evidence="4" id="KW-0963">Cytoplasm</keyword>
<evidence type="ECO:0000256" key="4">
    <source>
        <dbReference type="ARBA" id="ARBA00022490"/>
    </source>
</evidence>
<evidence type="ECO:0000313" key="7">
    <source>
        <dbReference type="Proteomes" id="UP000199452"/>
    </source>
</evidence>
<reference evidence="6 7" key="1">
    <citation type="submission" date="2016-09" db="EMBL/GenBank/DDBJ databases">
        <authorList>
            <person name="Capua I."/>
            <person name="De Benedictis P."/>
            <person name="Joannis T."/>
            <person name="Lombin L.H."/>
            <person name="Cattoli G."/>
        </authorList>
    </citation>
    <scope>NUCLEOTIDE SEQUENCE [LARGE SCALE GENOMIC DNA]</scope>
    <source>
        <strain evidence="6 7">A7P-90m</strain>
    </source>
</reference>
<dbReference type="InterPro" id="IPR036388">
    <property type="entry name" value="WH-like_DNA-bd_sf"/>
</dbReference>
<dbReference type="PANTHER" id="PTHR33602">
    <property type="entry name" value="REGULATORY PROTEIN RECX FAMILY PROTEIN"/>
    <property type="match status" value="1"/>
</dbReference>
<comment type="subcellular location">
    <subcellularLocation>
        <location evidence="1">Cytoplasm</location>
    </subcellularLocation>
</comment>
<dbReference type="Proteomes" id="UP000199452">
    <property type="component" value="Unassembled WGS sequence"/>
</dbReference>
<dbReference type="InterPro" id="IPR003783">
    <property type="entry name" value="Regulatory_RecX"/>
</dbReference>
<dbReference type="STRING" id="1640674.SAMN05216323_102610"/>
<name>A0A1G6KP14_9BACT</name>
<evidence type="ECO:0000256" key="1">
    <source>
        <dbReference type="ARBA" id="ARBA00004496"/>
    </source>
</evidence>
<evidence type="ECO:0000259" key="5">
    <source>
        <dbReference type="Pfam" id="PF02631"/>
    </source>
</evidence>
<sequence length="164" mass="18811">MTPDAALQRLMAMCSRKEMSEGDALRKLSLWGVDPEHHKEILETLRKHNFVDNLRFARAFASDKAKFNKWGPRKIAMALQMHHITQEAIKEVLSDTTANQPPEILEQLLIHKAKTIKANNSQDFKAKIIRFGLSRGFLYEEIKVALKKVTVNREFGENADIEPD</sequence>
<feature type="domain" description="RecX second three-helical" evidence="5">
    <location>
        <begin position="54"/>
        <end position="93"/>
    </location>
</feature>
<accession>A0A1G6KP14</accession>
<comment type="similarity">
    <text evidence="2">Belongs to the RecX family.</text>
</comment>
<dbReference type="AlphaFoldDB" id="A0A1G6KP14"/>
<protein>
    <recommendedName>
        <fullName evidence="3">Regulatory protein RecX</fullName>
    </recommendedName>
</protein>
<dbReference type="InterPro" id="IPR053924">
    <property type="entry name" value="RecX_HTH_2nd"/>
</dbReference>
<dbReference type="GO" id="GO:0006282">
    <property type="term" value="P:regulation of DNA repair"/>
    <property type="evidence" value="ECO:0007669"/>
    <property type="project" value="InterPro"/>
</dbReference>
<evidence type="ECO:0000256" key="2">
    <source>
        <dbReference type="ARBA" id="ARBA00009695"/>
    </source>
</evidence>
<keyword evidence="7" id="KW-1185">Reference proteome</keyword>
<evidence type="ECO:0000313" key="6">
    <source>
        <dbReference type="EMBL" id="SDC32714.1"/>
    </source>
</evidence>